<keyword evidence="1" id="KW-0863">Zinc-finger</keyword>
<evidence type="ECO:0000256" key="1">
    <source>
        <dbReference type="PROSITE-ProRule" id="PRU00723"/>
    </source>
</evidence>
<comment type="caution">
    <text evidence="4">The sequence shown here is derived from an EMBL/GenBank/DDBJ whole genome shotgun (WGS) entry which is preliminary data.</text>
</comment>
<accession>A0A9P1D0C4</accession>
<feature type="compositionally biased region" description="Basic residues" evidence="2">
    <location>
        <begin position="1104"/>
        <end position="1116"/>
    </location>
</feature>
<feature type="domain" description="C3H1-type" evidence="3">
    <location>
        <begin position="352"/>
        <end position="378"/>
    </location>
</feature>
<keyword evidence="1" id="KW-0862">Zinc</keyword>
<dbReference type="AlphaFoldDB" id="A0A9P1D0C4"/>
<feature type="zinc finger region" description="C3H1-type" evidence="1">
    <location>
        <begin position="352"/>
        <end position="378"/>
    </location>
</feature>
<dbReference type="EMBL" id="CAMXCT030002885">
    <property type="protein sequence ID" value="CAL4788391.1"/>
    <property type="molecule type" value="Genomic_DNA"/>
</dbReference>
<gene>
    <name evidence="4" type="ORF">C1SCF055_LOCUS27154</name>
</gene>
<protein>
    <submittedName>
        <fullName evidence="5">C3H1-type domain-containing protein</fullName>
    </submittedName>
</protein>
<sequence length="1116" mass="127408">MAGPIAREDALKRGGADLRFTLSRNDVTDDLQAAFFTNGITTVQKFSSFFRSEEDLIQVMKDSFATDADDGLEARAQLASVICAWRETQTKQKRQAEVEAEMDTREWTKPIPTGDYINLRNAFMRAHGKVEDKVTPSKEYLEKKLQELENGEFRAELLSKVVSKDEVDPDIMVPVFDSKGSLSVKKGTTTVALPTGPEQLRRRLTVMLHCVMMLALKHTNREEIQDMSRDTMERYKDYILGDYVWGLSSTDLQGNQIQTPPWSLVLSYEHAVRKRAYNLMVTEHLKIGAALEQAWKCPVIKERHFITPLALYSKRSNPSASWGDWNPKGKGKTSKGQSNKGKSKGKGTGTAPDGSKICFRFNQGKCSYQKCKFAHLCNRCFKKGHNGLKCKEDKVEMVDIQVKPHLDLTQKAVQDSDRQNYEVLKPDGRKLAGGLGSPRKCQPPGKDRSFHDGAGLLSMGRWDVEQRIWSKGVFWERLRKGAIELIEKHLGDERALDRACFEMAVRGEAGCHIVRDEKLKSDIRLFWIDLLKQHGAKQEGLDHVAPGQPFHLRLMKELLAFGEDADREFLLQGEVGYPVGVLTPLPRTPHCYEEQTAWRLEDDPHMQEEVWRSNYQSVGEHVQFVREHFTEECAEGLMERLTLDQAKTRFGDKIAISSLAVLVEQNHQGKKRVIHDATHGTKLNNRIRCRDKTRSPSAREKQYLLAYFQENKRSIFSLVGDISKAHRRFLHAPGAGIRLVHELLGPQMPVELLLFADDLEALGASAGGRRGITLAFLYMSVLGFPFKWTKQRGGLRVEWIGLFSDYSVYKLGLSPSRARWMHDWVKELADTGTTTAKNFEQGLGRLGFAAMALTWERPFLGPLYSWCAAVRTKRGALRVPAMLRTILRFLAKRFLAGGDLQCPPPLKRQEGEQVIFFTDAKATEKSAWIGGFKQGTDGKVLAWFSEEVPLSWAPWLKLKKDPKRIIAALELLASLVAVKLWMQPAQQSSEAVCWLRGKTDNQSNTYALTKWMSTKFPLTIFIMEMSESLRLGRCNLTLDWVPREWNQMADDLTNQKFDKFSLQDRIRWDPFQQEWLVLEEFMVHANGFHDEMRKRKSEPQVQMPRKRKRVSSLKPW</sequence>
<evidence type="ECO:0000313" key="4">
    <source>
        <dbReference type="EMBL" id="CAI4001079.1"/>
    </source>
</evidence>
<dbReference type="InterPro" id="IPR052055">
    <property type="entry name" value="Hepadnavirus_pol/RT"/>
</dbReference>
<feature type="region of interest" description="Disordered" evidence="2">
    <location>
        <begin position="316"/>
        <end position="351"/>
    </location>
</feature>
<evidence type="ECO:0000313" key="5">
    <source>
        <dbReference type="EMBL" id="CAL4788391.1"/>
    </source>
</evidence>
<evidence type="ECO:0000256" key="2">
    <source>
        <dbReference type="SAM" id="MobiDB-lite"/>
    </source>
</evidence>
<dbReference type="EMBL" id="CAMXCT020002885">
    <property type="protein sequence ID" value="CAL1154454.1"/>
    <property type="molecule type" value="Genomic_DNA"/>
</dbReference>
<reference evidence="5 6" key="2">
    <citation type="submission" date="2024-05" db="EMBL/GenBank/DDBJ databases">
        <authorList>
            <person name="Chen Y."/>
            <person name="Shah S."/>
            <person name="Dougan E. K."/>
            <person name="Thang M."/>
            <person name="Chan C."/>
        </authorList>
    </citation>
    <scope>NUCLEOTIDE SEQUENCE [LARGE SCALE GENOMIC DNA]</scope>
</reference>
<dbReference type="Proteomes" id="UP001152797">
    <property type="component" value="Unassembled WGS sequence"/>
</dbReference>
<feature type="region of interest" description="Disordered" evidence="2">
    <location>
        <begin position="1093"/>
        <end position="1116"/>
    </location>
</feature>
<dbReference type="PROSITE" id="PS50103">
    <property type="entry name" value="ZF_C3H1"/>
    <property type="match status" value="1"/>
</dbReference>
<name>A0A9P1D0C4_9DINO</name>
<reference evidence="4" key="1">
    <citation type="submission" date="2022-10" db="EMBL/GenBank/DDBJ databases">
        <authorList>
            <person name="Chen Y."/>
            <person name="Dougan E. K."/>
            <person name="Chan C."/>
            <person name="Rhodes N."/>
            <person name="Thang M."/>
        </authorList>
    </citation>
    <scope>NUCLEOTIDE SEQUENCE</scope>
</reference>
<evidence type="ECO:0000313" key="6">
    <source>
        <dbReference type="Proteomes" id="UP001152797"/>
    </source>
</evidence>
<dbReference type="PANTHER" id="PTHR33050:SF7">
    <property type="entry name" value="RIBONUCLEASE H"/>
    <property type="match status" value="1"/>
</dbReference>
<evidence type="ECO:0000259" key="3">
    <source>
        <dbReference type="PROSITE" id="PS50103"/>
    </source>
</evidence>
<proteinExistence type="predicted"/>
<dbReference type="EMBL" id="CAMXCT010002885">
    <property type="protein sequence ID" value="CAI4001079.1"/>
    <property type="molecule type" value="Genomic_DNA"/>
</dbReference>
<dbReference type="InterPro" id="IPR000571">
    <property type="entry name" value="Znf_CCCH"/>
</dbReference>
<dbReference type="GO" id="GO:0008270">
    <property type="term" value="F:zinc ion binding"/>
    <property type="evidence" value="ECO:0007669"/>
    <property type="project" value="UniProtKB-KW"/>
</dbReference>
<dbReference type="PANTHER" id="PTHR33050">
    <property type="entry name" value="REVERSE TRANSCRIPTASE DOMAIN-CONTAINING PROTEIN"/>
    <property type="match status" value="1"/>
</dbReference>
<keyword evidence="6" id="KW-1185">Reference proteome</keyword>
<keyword evidence="1" id="KW-0479">Metal-binding</keyword>
<organism evidence="4">
    <name type="scientific">Cladocopium goreaui</name>
    <dbReference type="NCBI Taxonomy" id="2562237"/>
    <lineage>
        <taxon>Eukaryota</taxon>
        <taxon>Sar</taxon>
        <taxon>Alveolata</taxon>
        <taxon>Dinophyceae</taxon>
        <taxon>Suessiales</taxon>
        <taxon>Symbiodiniaceae</taxon>
        <taxon>Cladocopium</taxon>
    </lineage>
</organism>